<keyword evidence="3" id="KW-1185">Reference proteome</keyword>
<feature type="region of interest" description="Disordered" evidence="1">
    <location>
        <begin position="1"/>
        <end position="59"/>
    </location>
</feature>
<dbReference type="HOGENOM" id="CLU_2960698_0_0_1"/>
<gene>
    <name evidence="2" type="ORF">DACRYDRAFT_112755</name>
</gene>
<dbReference type="RefSeq" id="XP_040623347.1">
    <property type="nucleotide sequence ID" value="XM_040769501.1"/>
</dbReference>
<evidence type="ECO:0000313" key="3">
    <source>
        <dbReference type="Proteomes" id="UP000030653"/>
    </source>
</evidence>
<feature type="compositionally biased region" description="Basic and acidic residues" evidence="1">
    <location>
        <begin position="7"/>
        <end position="37"/>
    </location>
</feature>
<sequence>MRVLVKLRSEQREREVDLSCKTPEGSRKGGEGAEDRKKRQKVSVAEGLKRGSAMEANEG</sequence>
<accession>M5FPH7</accession>
<dbReference type="Proteomes" id="UP000030653">
    <property type="component" value="Unassembled WGS sequence"/>
</dbReference>
<dbReference type="AlphaFoldDB" id="M5FPH7"/>
<reference evidence="2 3" key="1">
    <citation type="journal article" date="2012" name="Science">
        <title>The Paleozoic origin of enzymatic lignin decomposition reconstructed from 31 fungal genomes.</title>
        <authorList>
            <person name="Floudas D."/>
            <person name="Binder M."/>
            <person name="Riley R."/>
            <person name="Barry K."/>
            <person name="Blanchette R.A."/>
            <person name="Henrissat B."/>
            <person name="Martinez A.T."/>
            <person name="Otillar R."/>
            <person name="Spatafora J.W."/>
            <person name="Yadav J.S."/>
            <person name="Aerts A."/>
            <person name="Benoit I."/>
            <person name="Boyd A."/>
            <person name="Carlson A."/>
            <person name="Copeland A."/>
            <person name="Coutinho P.M."/>
            <person name="de Vries R.P."/>
            <person name="Ferreira P."/>
            <person name="Findley K."/>
            <person name="Foster B."/>
            <person name="Gaskell J."/>
            <person name="Glotzer D."/>
            <person name="Gorecki P."/>
            <person name="Heitman J."/>
            <person name="Hesse C."/>
            <person name="Hori C."/>
            <person name="Igarashi K."/>
            <person name="Jurgens J.A."/>
            <person name="Kallen N."/>
            <person name="Kersten P."/>
            <person name="Kohler A."/>
            <person name="Kuees U."/>
            <person name="Kumar T.K.A."/>
            <person name="Kuo A."/>
            <person name="LaButti K."/>
            <person name="Larrondo L.F."/>
            <person name="Lindquist E."/>
            <person name="Ling A."/>
            <person name="Lombard V."/>
            <person name="Lucas S."/>
            <person name="Lundell T."/>
            <person name="Martin R."/>
            <person name="McLaughlin D.J."/>
            <person name="Morgenstern I."/>
            <person name="Morin E."/>
            <person name="Murat C."/>
            <person name="Nagy L.G."/>
            <person name="Nolan M."/>
            <person name="Ohm R.A."/>
            <person name="Patyshakuliyeva A."/>
            <person name="Rokas A."/>
            <person name="Ruiz-Duenas F.J."/>
            <person name="Sabat G."/>
            <person name="Salamov A."/>
            <person name="Samejima M."/>
            <person name="Schmutz J."/>
            <person name="Slot J.C."/>
            <person name="St John F."/>
            <person name="Stenlid J."/>
            <person name="Sun H."/>
            <person name="Sun S."/>
            <person name="Syed K."/>
            <person name="Tsang A."/>
            <person name="Wiebenga A."/>
            <person name="Young D."/>
            <person name="Pisabarro A."/>
            <person name="Eastwood D.C."/>
            <person name="Martin F."/>
            <person name="Cullen D."/>
            <person name="Grigoriev I.V."/>
            <person name="Hibbett D.S."/>
        </authorList>
    </citation>
    <scope>NUCLEOTIDE SEQUENCE [LARGE SCALE GENOMIC DNA]</scope>
    <source>
        <strain evidence="2 3">DJM-731 SS1</strain>
    </source>
</reference>
<proteinExistence type="predicted"/>
<organism evidence="2 3">
    <name type="scientific">Dacryopinax primogenitus (strain DJM 731)</name>
    <name type="common">Brown rot fungus</name>
    <dbReference type="NCBI Taxonomy" id="1858805"/>
    <lineage>
        <taxon>Eukaryota</taxon>
        <taxon>Fungi</taxon>
        <taxon>Dikarya</taxon>
        <taxon>Basidiomycota</taxon>
        <taxon>Agaricomycotina</taxon>
        <taxon>Dacrymycetes</taxon>
        <taxon>Dacrymycetales</taxon>
        <taxon>Dacrymycetaceae</taxon>
        <taxon>Dacryopinax</taxon>
    </lineage>
</organism>
<evidence type="ECO:0000313" key="2">
    <source>
        <dbReference type="EMBL" id="EJT96449.1"/>
    </source>
</evidence>
<evidence type="ECO:0000256" key="1">
    <source>
        <dbReference type="SAM" id="MobiDB-lite"/>
    </source>
</evidence>
<name>M5FPH7_DACPD</name>
<dbReference type="GeneID" id="63684563"/>
<protein>
    <submittedName>
        <fullName evidence="2">Uncharacterized protein</fullName>
    </submittedName>
</protein>
<dbReference type="EMBL" id="JH795953">
    <property type="protein sequence ID" value="EJT96449.1"/>
    <property type="molecule type" value="Genomic_DNA"/>
</dbReference>